<dbReference type="EMBL" id="ANJA01000114">
    <property type="protein sequence ID" value="ETO85919.1"/>
    <property type="molecule type" value="Genomic_DNA"/>
</dbReference>
<comment type="caution">
    <text evidence="2">The sequence shown here is derived from an EMBL/GenBank/DDBJ whole genome shotgun (WGS) entry which is preliminary data.</text>
</comment>
<feature type="region of interest" description="Disordered" evidence="1">
    <location>
        <begin position="194"/>
        <end position="225"/>
    </location>
</feature>
<proteinExistence type="predicted"/>
<sequence>MASYSLQELWSFTPWPTKVPVISESRKVSINLQAQQLKAQDHRTMETHQSVGKVLRRPVGEVLYLPDGGFYVQACPPGANFCPGADTTTEDRQDGMLPTVLMDIETHESDDEEMPLASSSASLLDKLNAIDIDSDDDDDDDEPVKVRSLPSLLDAVPTMDSDDEQQPNERTNRSQVAISGAALDLFPIDLTHLSDLDSSSSSEEESDSDSDSDETESDDDDVAVGRRTVRAPRVSLWESDYEPVADVDLFIRANMAVIEAKKPWRFVFRCLAMPFSLKREEDPFDVFFMRWDDFWLVHGRAVWERDFWQPLVPRSTEYYHRKWRQNRAQLAFRDLATDLVKRLGEDYPRALALELHEGWWYRTEVFPLRRLFFKNHSYYEEYLATQVKNRWPRGIRFLMERGPKPLWWLSDSSPAANNDGK</sequence>
<gene>
    <name evidence="2" type="ORF">F444_00500</name>
</gene>
<feature type="region of interest" description="Disordered" evidence="1">
    <location>
        <begin position="131"/>
        <end position="174"/>
    </location>
</feature>
<dbReference type="AlphaFoldDB" id="A0A081B458"/>
<organism evidence="2 3">
    <name type="scientific">Phytophthora nicotianae P1976</name>
    <dbReference type="NCBI Taxonomy" id="1317066"/>
    <lineage>
        <taxon>Eukaryota</taxon>
        <taxon>Sar</taxon>
        <taxon>Stramenopiles</taxon>
        <taxon>Oomycota</taxon>
        <taxon>Peronosporomycetes</taxon>
        <taxon>Peronosporales</taxon>
        <taxon>Peronosporaceae</taxon>
        <taxon>Phytophthora</taxon>
    </lineage>
</organism>
<reference evidence="2 3" key="1">
    <citation type="submission" date="2013-11" db="EMBL/GenBank/DDBJ databases">
        <title>The Genome Sequence of Phytophthora parasitica P1976.</title>
        <authorList>
            <consortium name="The Broad Institute Genomics Platform"/>
            <person name="Russ C."/>
            <person name="Tyler B."/>
            <person name="Panabieres F."/>
            <person name="Shan W."/>
            <person name="Tripathy S."/>
            <person name="Grunwald N."/>
            <person name="Machado M."/>
            <person name="Johnson C.S."/>
            <person name="Walker B."/>
            <person name="Young S."/>
            <person name="Zeng Q."/>
            <person name="Gargeya S."/>
            <person name="Fitzgerald M."/>
            <person name="Haas B."/>
            <person name="Abouelleil A."/>
            <person name="Allen A.W."/>
            <person name="Alvarado L."/>
            <person name="Arachchi H.M."/>
            <person name="Berlin A.M."/>
            <person name="Chapman S.B."/>
            <person name="Gainer-Dewar J."/>
            <person name="Goldberg J."/>
            <person name="Griggs A."/>
            <person name="Gujja S."/>
            <person name="Hansen M."/>
            <person name="Howarth C."/>
            <person name="Imamovic A."/>
            <person name="Ireland A."/>
            <person name="Larimer J."/>
            <person name="McCowan C."/>
            <person name="Murphy C."/>
            <person name="Pearson M."/>
            <person name="Poon T.W."/>
            <person name="Priest M."/>
            <person name="Roberts A."/>
            <person name="Saif S."/>
            <person name="Shea T."/>
            <person name="Sisk P."/>
            <person name="Sykes S."/>
            <person name="Wortman J."/>
            <person name="Nusbaum C."/>
            <person name="Birren B."/>
        </authorList>
    </citation>
    <scope>NUCLEOTIDE SEQUENCE [LARGE SCALE GENOMIC DNA]</scope>
    <source>
        <strain evidence="2 3">P1976</strain>
    </source>
</reference>
<dbReference type="Proteomes" id="UP000028582">
    <property type="component" value="Unassembled WGS sequence"/>
</dbReference>
<feature type="compositionally biased region" description="Acidic residues" evidence="1">
    <location>
        <begin position="132"/>
        <end position="142"/>
    </location>
</feature>
<dbReference type="OrthoDB" id="167122at2759"/>
<evidence type="ECO:0000313" key="2">
    <source>
        <dbReference type="EMBL" id="ETO85919.1"/>
    </source>
</evidence>
<accession>A0A081B458</accession>
<evidence type="ECO:0000256" key="1">
    <source>
        <dbReference type="SAM" id="MobiDB-lite"/>
    </source>
</evidence>
<name>A0A081B458_PHYNI</name>
<evidence type="ECO:0000313" key="3">
    <source>
        <dbReference type="Proteomes" id="UP000028582"/>
    </source>
</evidence>
<feature type="compositionally biased region" description="Acidic residues" evidence="1">
    <location>
        <begin position="202"/>
        <end position="222"/>
    </location>
</feature>
<protein>
    <submittedName>
        <fullName evidence="2">Uncharacterized protein</fullName>
    </submittedName>
</protein>